<dbReference type="InterPro" id="IPR025714">
    <property type="entry name" value="Methyltranfer_dom"/>
</dbReference>
<proteinExistence type="predicted"/>
<dbReference type="RefSeq" id="WP_046109984.1">
    <property type="nucleotide sequence ID" value="NZ_JZEX01000147.1"/>
</dbReference>
<dbReference type="Gene3D" id="3.40.50.150">
    <property type="entry name" value="Vaccinia Virus protein VP39"/>
    <property type="match status" value="1"/>
</dbReference>
<accession>A0A0F5FQY9</accession>
<dbReference type="InterPro" id="IPR029063">
    <property type="entry name" value="SAM-dependent_MTases_sf"/>
</dbReference>
<dbReference type="OrthoDB" id="5502211at2"/>
<dbReference type="Pfam" id="PF13679">
    <property type="entry name" value="Methyltransf_32"/>
    <property type="match status" value="1"/>
</dbReference>
<dbReference type="EMBL" id="JZEX01000147">
    <property type="protein sequence ID" value="KKB10572.1"/>
    <property type="molecule type" value="Genomic_DNA"/>
</dbReference>
<protein>
    <recommendedName>
        <fullName evidence="1">Methyltransferase domain-containing protein</fullName>
    </recommendedName>
</protein>
<dbReference type="PATRIC" id="fig|443610.3.peg.1847"/>
<feature type="domain" description="Methyltransferase" evidence="1">
    <location>
        <begin position="159"/>
        <end position="293"/>
    </location>
</feature>
<reference evidence="2 3" key="1">
    <citation type="submission" date="2015-03" db="EMBL/GenBank/DDBJ databases">
        <authorList>
            <person name="Hassan Y.I."/>
            <person name="Lepp D."/>
            <person name="Li X.-Z."/>
            <person name="Zhou T."/>
        </authorList>
    </citation>
    <scope>NUCLEOTIDE SEQUENCE [LARGE SCALE GENOMIC DNA]</scope>
    <source>
        <strain evidence="2 3">BD-c194</strain>
    </source>
</reference>
<dbReference type="GO" id="GO:0005737">
    <property type="term" value="C:cytoplasm"/>
    <property type="evidence" value="ECO:0007669"/>
    <property type="project" value="TreeGrafter"/>
</dbReference>
<sequence>MTPVAEQRTAEFLDALGAAFGDGTLVKLKLGGYHGPEEGLKSAEGRKVALKGGERLSIVWRYQTRDITKNYEIGGALALLRQGLAKDFRSARLSTTVFDLTFERNGDKVRLKREEVAGREAAPVTHDRAKDRPVAAGKPWLRSLGLTDAQGRVLDSAQDKYRQINKMVEIFAPLIQAIPKERLKRIVDMGAGKGYLTFALYDYLAGNGFDVEMVGVELRQSLVELCNGIARDNGFARLRFVEGSILDHDASGASVVIALHACDTATDDAIYKGIAAGAELIAVAPCCHKQVRREMEAGRANAELEFLLKHGVFLERQAEMVTDGLRALMLELSGYKTRVFEFVPDAHTPKNVLIVAQKDGRAGRDRDAVLTRIADVKRTFGVGRHYLEGLLGV</sequence>
<gene>
    <name evidence="2" type="ORF">VE25_17730</name>
</gene>
<dbReference type="PANTHER" id="PTHR13369:SF3">
    <property type="entry name" value="METHYLTRANSFERASE DOMAIN-CONTAINING PROTEIN"/>
    <property type="match status" value="1"/>
</dbReference>
<dbReference type="PANTHER" id="PTHR13369">
    <property type="match status" value="1"/>
</dbReference>
<evidence type="ECO:0000259" key="1">
    <source>
        <dbReference type="Pfam" id="PF13679"/>
    </source>
</evidence>
<dbReference type="AlphaFoldDB" id="A0A0F5FQY9"/>
<evidence type="ECO:0000313" key="3">
    <source>
        <dbReference type="Proteomes" id="UP000033632"/>
    </source>
</evidence>
<dbReference type="STRING" id="443610.VE25_17730"/>
<dbReference type="SUPFAM" id="SSF53335">
    <property type="entry name" value="S-adenosyl-L-methionine-dependent methyltransferases"/>
    <property type="match status" value="1"/>
</dbReference>
<keyword evidence="3" id="KW-1185">Reference proteome</keyword>
<evidence type="ECO:0000313" key="2">
    <source>
        <dbReference type="EMBL" id="KKB10572.1"/>
    </source>
</evidence>
<comment type="caution">
    <text evidence="2">The sequence shown here is derived from an EMBL/GenBank/DDBJ whole genome shotgun (WGS) entry which is preliminary data.</text>
</comment>
<organism evidence="2 3">
    <name type="scientific">Devosia geojensis</name>
    <dbReference type="NCBI Taxonomy" id="443610"/>
    <lineage>
        <taxon>Bacteria</taxon>
        <taxon>Pseudomonadati</taxon>
        <taxon>Pseudomonadota</taxon>
        <taxon>Alphaproteobacteria</taxon>
        <taxon>Hyphomicrobiales</taxon>
        <taxon>Devosiaceae</taxon>
        <taxon>Devosia</taxon>
    </lineage>
</organism>
<dbReference type="Proteomes" id="UP000033632">
    <property type="component" value="Unassembled WGS sequence"/>
</dbReference>
<name>A0A0F5FQY9_9HYPH</name>